<evidence type="ECO:0000313" key="5">
    <source>
        <dbReference type="EMBL" id="GAA2909626.1"/>
    </source>
</evidence>
<dbReference type="PANTHER" id="PTHR13610">
    <property type="entry name" value="METHYLTRANSFERASE DOMAIN-CONTAINING PROTEIN"/>
    <property type="match status" value="1"/>
</dbReference>
<evidence type="ECO:0000256" key="2">
    <source>
        <dbReference type="ARBA" id="ARBA00022679"/>
    </source>
</evidence>
<dbReference type="Gene3D" id="3.40.50.150">
    <property type="entry name" value="Vaccinia Virus protein VP39"/>
    <property type="match status" value="1"/>
</dbReference>
<dbReference type="PANTHER" id="PTHR13610:SF11">
    <property type="entry name" value="METHYLTRANSFERASE DOMAIN-CONTAINING PROTEIN"/>
    <property type="match status" value="1"/>
</dbReference>
<evidence type="ECO:0000259" key="4">
    <source>
        <dbReference type="Pfam" id="PF13649"/>
    </source>
</evidence>
<reference evidence="5 6" key="1">
    <citation type="journal article" date="2019" name="Int. J. Syst. Evol. Microbiol.">
        <title>The Global Catalogue of Microorganisms (GCM) 10K type strain sequencing project: providing services to taxonomists for standard genome sequencing and annotation.</title>
        <authorList>
            <consortium name="The Broad Institute Genomics Platform"/>
            <consortium name="The Broad Institute Genome Sequencing Center for Infectious Disease"/>
            <person name="Wu L."/>
            <person name="Ma J."/>
        </authorList>
    </citation>
    <scope>NUCLEOTIDE SEQUENCE [LARGE SCALE GENOMIC DNA]</scope>
    <source>
        <strain evidence="5 6">JCM 6242</strain>
    </source>
</reference>
<accession>A0ABN3WB76</accession>
<dbReference type="Pfam" id="PF13649">
    <property type="entry name" value="Methyltransf_25"/>
    <property type="match status" value="1"/>
</dbReference>
<evidence type="ECO:0000256" key="3">
    <source>
        <dbReference type="ARBA" id="ARBA00022691"/>
    </source>
</evidence>
<dbReference type="EMBL" id="BAAAVI010000100">
    <property type="protein sequence ID" value="GAA2909626.1"/>
    <property type="molecule type" value="Genomic_DNA"/>
</dbReference>
<evidence type="ECO:0000313" key="6">
    <source>
        <dbReference type="Proteomes" id="UP001500831"/>
    </source>
</evidence>
<evidence type="ECO:0000256" key="1">
    <source>
        <dbReference type="ARBA" id="ARBA00022603"/>
    </source>
</evidence>
<feature type="domain" description="Methyltransferase" evidence="4">
    <location>
        <begin position="96"/>
        <end position="161"/>
    </location>
</feature>
<keyword evidence="3" id="KW-0949">S-adenosyl-L-methionine</keyword>
<dbReference type="CDD" id="cd02440">
    <property type="entry name" value="AdoMet_MTases"/>
    <property type="match status" value="1"/>
</dbReference>
<name>A0ABN3WB76_9ACTN</name>
<dbReference type="SUPFAM" id="SSF53335">
    <property type="entry name" value="S-adenosyl-L-methionine-dependent methyltransferases"/>
    <property type="match status" value="1"/>
</dbReference>
<proteinExistence type="predicted"/>
<keyword evidence="6" id="KW-1185">Reference proteome</keyword>
<organism evidence="5 6">
    <name type="scientific">Streptosporangium fragile</name>
    <dbReference type="NCBI Taxonomy" id="46186"/>
    <lineage>
        <taxon>Bacteria</taxon>
        <taxon>Bacillati</taxon>
        <taxon>Actinomycetota</taxon>
        <taxon>Actinomycetes</taxon>
        <taxon>Streptosporangiales</taxon>
        <taxon>Streptosporangiaceae</taxon>
        <taxon>Streptosporangium</taxon>
    </lineage>
</organism>
<protein>
    <recommendedName>
        <fullName evidence="4">Methyltransferase domain-containing protein</fullName>
    </recommendedName>
</protein>
<dbReference type="Proteomes" id="UP001500831">
    <property type="component" value="Unassembled WGS sequence"/>
</dbReference>
<keyword evidence="1" id="KW-0489">Methyltransferase</keyword>
<dbReference type="InterPro" id="IPR026170">
    <property type="entry name" value="FAM173A/B"/>
</dbReference>
<comment type="caution">
    <text evidence="5">The sequence shown here is derived from an EMBL/GenBank/DDBJ whole genome shotgun (WGS) entry which is preliminary data.</text>
</comment>
<dbReference type="InterPro" id="IPR029063">
    <property type="entry name" value="SAM-dependent_MTases_sf"/>
</dbReference>
<gene>
    <name evidence="5" type="ORF">GCM10010517_76080</name>
</gene>
<keyword evidence="2" id="KW-0808">Transferase</keyword>
<sequence>MDGEGKGMSGTDHRARLLRAMEYRQEFDDRLGHIERQTPFDSIHDVETADPVELWELPDADQSWVGRNARYSPTPVRTVRNALRRCAVRHEDMTFVDVGCGKGRVLLLATEFPFRRIVGVEVSQALCDIAKSNVEKASRTRSGCERISVVHADATAFDIPRDAGLFYFYEPFAVDVSMAVLEHIEGSIRRHPRRVVLCFTGRGQPDGNGSPEAIPVAAAAAESRAAWSLVEVVPSPDAEGGSPRSVDTDRYAVSSTLSTVCCS</sequence>
<dbReference type="InterPro" id="IPR041698">
    <property type="entry name" value="Methyltransf_25"/>
</dbReference>